<dbReference type="Pfam" id="PF23958">
    <property type="entry name" value="DUF7287"/>
    <property type="match status" value="1"/>
</dbReference>
<keyword evidence="1" id="KW-0812">Transmembrane</keyword>
<protein>
    <submittedName>
        <fullName evidence="2">Uncharacterized protein</fullName>
    </submittedName>
</protein>
<dbReference type="Proteomes" id="UP000281431">
    <property type="component" value="Unassembled WGS sequence"/>
</dbReference>
<dbReference type="OrthoDB" id="125215at2157"/>
<keyword evidence="1" id="KW-0472">Membrane</keyword>
<evidence type="ECO:0000313" key="2">
    <source>
        <dbReference type="EMBL" id="RQG99673.1"/>
    </source>
</evidence>
<proteinExistence type="predicted"/>
<keyword evidence="3" id="KW-1185">Reference proteome</keyword>
<dbReference type="EMBL" id="REFZ01000008">
    <property type="protein sequence ID" value="RQG99673.1"/>
    <property type="molecule type" value="Genomic_DNA"/>
</dbReference>
<evidence type="ECO:0000256" key="1">
    <source>
        <dbReference type="SAM" id="Phobius"/>
    </source>
</evidence>
<keyword evidence="1" id="KW-1133">Transmembrane helix</keyword>
<organism evidence="2 3">
    <name type="scientific">Natrarchaeobius chitinivorans</name>
    <dbReference type="NCBI Taxonomy" id="1679083"/>
    <lineage>
        <taxon>Archaea</taxon>
        <taxon>Methanobacteriati</taxon>
        <taxon>Methanobacteriota</taxon>
        <taxon>Stenosarchaea group</taxon>
        <taxon>Halobacteria</taxon>
        <taxon>Halobacteriales</taxon>
        <taxon>Natrialbaceae</taxon>
        <taxon>Natrarchaeobius</taxon>
    </lineage>
</organism>
<accession>A0A3N6M7M7</accession>
<evidence type="ECO:0000313" key="3">
    <source>
        <dbReference type="Proteomes" id="UP000281431"/>
    </source>
</evidence>
<dbReference type="AlphaFoldDB" id="A0A3N6M7M7"/>
<reference evidence="2 3" key="1">
    <citation type="submission" date="2018-10" db="EMBL/GenBank/DDBJ databases">
        <title>Natrarchaeobius chitinivorans gen. nov., sp. nov., and Natrarchaeobius haloalkaliphilus sp. nov., alkaliphilic, chitin-utilizing haloarchaea from hypersaline alkaline lakes.</title>
        <authorList>
            <person name="Sorokin D.Y."/>
            <person name="Elcheninov A.G."/>
            <person name="Kostrikina N.A."/>
            <person name="Bale N.J."/>
            <person name="Sinninghe Damste J.S."/>
            <person name="Khijniak T.V."/>
            <person name="Kublanov I.V."/>
            <person name="Toshchakov S.V."/>
        </authorList>
    </citation>
    <scope>NUCLEOTIDE SEQUENCE [LARGE SCALE GENOMIC DNA]</scope>
    <source>
        <strain evidence="2 3">AArcht7</strain>
    </source>
</reference>
<gene>
    <name evidence="2" type="ORF">EA472_13535</name>
</gene>
<sequence length="182" mass="19875">MPRANPRAEPAPDSSRGQTTQDFVVGIGIFVLAVAFVFTTVPTFLATPTGSVDGADLAQADRVAAVIVSDLETDTPNELDGEAFNDTYGAHWDDENATAWFGLRASDDDHRFDRVNVTIRELEDGPNDPPVELNESGVPLTVGDDYRNQPYVQVDRIVTVTGINESAELEEGDPLRLEVRTW</sequence>
<comment type="caution">
    <text evidence="2">The sequence shown here is derived from an EMBL/GenBank/DDBJ whole genome shotgun (WGS) entry which is preliminary data.</text>
</comment>
<feature type="transmembrane region" description="Helical" evidence="1">
    <location>
        <begin position="23"/>
        <end position="45"/>
    </location>
</feature>
<name>A0A3N6M7M7_NATCH</name>
<dbReference type="InterPro" id="IPR056613">
    <property type="entry name" value="DUF7287"/>
</dbReference>